<gene>
    <name evidence="1" type="ORF">Pcinc_029693</name>
</gene>
<reference evidence="1" key="1">
    <citation type="submission" date="2023-10" db="EMBL/GenBank/DDBJ databases">
        <title>Genome assemblies of two species of porcelain crab, Petrolisthes cinctipes and Petrolisthes manimaculis (Anomura: Porcellanidae).</title>
        <authorList>
            <person name="Angst P."/>
        </authorList>
    </citation>
    <scope>NUCLEOTIDE SEQUENCE</scope>
    <source>
        <strain evidence="1">PB745_01</strain>
        <tissue evidence="1">Gill</tissue>
    </source>
</reference>
<sequence>MDDLACLLATTATAGSNIKKRILQPRSRLVIDAIVRRKGGSETKPECLSPYQSDTIIAVTLAILINLINQQCGDSFD</sequence>
<comment type="caution">
    <text evidence="1">The sequence shown here is derived from an EMBL/GenBank/DDBJ whole genome shotgun (WGS) entry which is preliminary data.</text>
</comment>
<accession>A0AAE1K3L5</accession>
<keyword evidence="2" id="KW-1185">Reference proteome</keyword>
<evidence type="ECO:0000313" key="2">
    <source>
        <dbReference type="Proteomes" id="UP001286313"/>
    </source>
</evidence>
<protein>
    <submittedName>
        <fullName evidence="1">Uncharacterized protein</fullName>
    </submittedName>
</protein>
<name>A0AAE1K3L5_PETCI</name>
<proteinExistence type="predicted"/>
<evidence type="ECO:0000313" key="1">
    <source>
        <dbReference type="EMBL" id="KAK3864636.1"/>
    </source>
</evidence>
<dbReference type="EMBL" id="JAWQEG010003751">
    <property type="protein sequence ID" value="KAK3864636.1"/>
    <property type="molecule type" value="Genomic_DNA"/>
</dbReference>
<dbReference type="AlphaFoldDB" id="A0AAE1K3L5"/>
<organism evidence="1 2">
    <name type="scientific">Petrolisthes cinctipes</name>
    <name type="common">Flat porcelain crab</name>
    <dbReference type="NCBI Taxonomy" id="88211"/>
    <lineage>
        <taxon>Eukaryota</taxon>
        <taxon>Metazoa</taxon>
        <taxon>Ecdysozoa</taxon>
        <taxon>Arthropoda</taxon>
        <taxon>Crustacea</taxon>
        <taxon>Multicrustacea</taxon>
        <taxon>Malacostraca</taxon>
        <taxon>Eumalacostraca</taxon>
        <taxon>Eucarida</taxon>
        <taxon>Decapoda</taxon>
        <taxon>Pleocyemata</taxon>
        <taxon>Anomura</taxon>
        <taxon>Galatheoidea</taxon>
        <taxon>Porcellanidae</taxon>
        <taxon>Petrolisthes</taxon>
    </lineage>
</organism>
<dbReference type="Proteomes" id="UP001286313">
    <property type="component" value="Unassembled WGS sequence"/>
</dbReference>